<reference evidence="2" key="1">
    <citation type="submission" date="2017-05" db="EMBL/GenBank/DDBJ databases">
        <authorList>
            <person name="Song R."/>
            <person name="Chenine A.L."/>
            <person name="Ruprecht R.M."/>
        </authorList>
    </citation>
    <scope>NUCLEOTIDE SEQUENCE</scope>
    <source>
        <strain evidence="2">Kingella_eburonensis</strain>
    </source>
</reference>
<name>A0A238HF27_9NEIS</name>
<accession>A0A238HF27</accession>
<dbReference type="RefSeq" id="WP_257874911.1">
    <property type="nucleotide sequence ID" value="NZ_FXUV02000017.1"/>
</dbReference>
<organism evidence="2">
    <name type="scientific">Kingella negevensis</name>
    <dbReference type="NCBI Taxonomy" id="1522312"/>
    <lineage>
        <taxon>Bacteria</taxon>
        <taxon>Pseudomonadati</taxon>
        <taxon>Pseudomonadota</taxon>
        <taxon>Betaproteobacteria</taxon>
        <taxon>Neisseriales</taxon>
        <taxon>Neisseriaceae</taxon>
        <taxon>Kingella</taxon>
    </lineage>
</organism>
<evidence type="ECO:0000256" key="1">
    <source>
        <dbReference type="SAM" id="SignalP"/>
    </source>
</evidence>
<dbReference type="EMBL" id="FXUV01000015">
    <property type="protein sequence ID" value="SMQ12127.1"/>
    <property type="molecule type" value="Genomic_DNA"/>
</dbReference>
<evidence type="ECO:0000313" key="3">
    <source>
        <dbReference type="EMBL" id="SNB63249.1"/>
    </source>
</evidence>
<evidence type="ECO:0000313" key="2">
    <source>
        <dbReference type="EMBL" id="SMQ12127.1"/>
    </source>
</evidence>
<dbReference type="Proteomes" id="UP000215450">
    <property type="component" value="Unassembled WGS sequence"/>
</dbReference>
<dbReference type="EMBL" id="FXUV02000017">
    <property type="protein sequence ID" value="SNB63249.1"/>
    <property type="molecule type" value="Genomic_DNA"/>
</dbReference>
<keyword evidence="4" id="KW-1185">Reference proteome</keyword>
<gene>
    <name evidence="3" type="ORF">KEBURONENSIS_01061</name>
    <name evidence="2" type="ORF">KEBURONENSIS_01137</name>
</gene>
<protein>
    <recommendedName>
        <fullName evidence="5">Autotransporter domain-containing protein</fullName>
    </recommendedName>
</protein>
<sequence>MKMRLAKLSAALLAVFAVNNAYAAEVNCSQSYGIQSTVNGIVGQTYCDNNSQTFIDLVKKLKDSNPNYNETAVTEVLGRFNDADITMNYRDSSTTLEFSSPDLGVEKQTFTGATRKESQDMFVDWLKKSGIITQVMQYQSKNSANSPITGSAGLMPTLARNDFDTATESTSNVANTSKMETVSGNLVGLGLNVGSYSIAGGEKVDTATLPLSYTKKMASDPRKQLIFTVPISMYQVGSAKGYHVGLGLAYRFPVNDRWTLTPAARYAVTGSVDRATVASVISGSLTSTYTIPLDQFELTVANMVGYYSTGKFKAGEYSFNPKIKETMLRNGVMLSQPFYLKGKKLAAEYSVIDTRYVGSNKPFMSNMQEYGVTVGLHKDEAENNPKLSNIRVGVTYMHGKGSKGFTANMGYWF</sequence>
<dbReference type="AlphaFoldDB" id="A0A238HF27"/>
<proteinExistence type="predicted"/>
<reference evidence="3 4" key="2">
    <citation type="submission" date="2017-06" db="EMBL/GenBank/DDBJ databases">
        <authorList>
            <person name="Kim H.J."/>
            <person name="Triplett B.A."/>
        </authorList>
    </citation>
    <scope>NUCLEOTIDE SEQUENCE [LARGE SCALE GENOMIC DNA]</scope>
    <source>
        <strain evidence="3">Kingella_eburonensis</strain>
    </source>
</reference>
<keyword evidence="1" id="KW-0732">Signal</keyword>
<feature type="chain" id="PRO_5015075143" description="Autotransporter domain-containing protein" evidence="1">
    <location>
        <begin position="24"/>
        <end position="413"/>
    </location>
</feature>
<evidence type="ECO:0000313" key="4">
    <source>
        <dbReference type="Proteomes" id="UP000215450"/>
    </source>
</evidence>
<evidence type="ECO:0008006" key="5">
    <source>
        <dbReference type="Google" id="ProtNLM"/>
    </source>
</evidence>
<feature type="signal peptide" evidence="1">
    <location>
        <begin position="1"/>
        <end position="23"/>
    </location>
</feature>